<comment type="caution">
    <text evidence="3">The sequence shown here is derived from an EMBL/GenBank/DDBJ whole genome shotgun (WGS) entry which is preliminary data.</text>
</comment>
<gene>
    <name evidence="3" type="ORF">ABT384_15225</name>
</gene>
<reference evidence="3 4" key="1">
    <citation type="submission" date="2024-06" db="EMBL/GenBank/DDBJ databases">
        <title>The Natural Products Discovery Center: Release of the First 8490 Sequenced Strains for Exploring Actinobacteria Biosynthetic Diversity.</title>
        <authorList>
            <person name="Kalkreuter E."/>
            <person name="Kautsar S.A."/>
            <person name="Yang D."/>
            <person name="Bader C.D."/>
            <person name="Teijaro C.N."/>
            <person name="Fluegel L."/>
            <person name="Davis C.M."/>
            <person name="Simpson J.R."/>
            <person name="Lauterbach L."/>
            <person name="Steele A.D."/>
            <person name="Gui C."/>
            <person name="Meng S."/>
            <person name="Li G."/>
            <person name="Viehrig K."/>
            <person name="Ye F."/>
            <person name="Su P."/>
            <person name="Kiefer A.F."/>
            <person name="Nichols A."/>
            <person name="Cepeda A.J."/>
            <person name="Yan W."/>
            <person name="Fan B."/>
            <person name="Jiang Y."/>
            <person name="Adhikari A."/>
            <person name="Zheng C.-J."/>
            <person name="Schuster L."/>
            <person name="Cowan T.M."/>
            <person name="Smanski M.J."/>
            <person name="Chevrette M.G."/>
            <person name="De Carvalho L.P.S."/>
            <person name="Shen B."/>
        </authorList>
    </citation>
    <scope>NUCLEOTIDE SEQUENCE [LARGE SCALE GENOMIC DNA]</scope>
    <source>
        <strain evidence="3 4">NPDC000155</strain>
    </source>
</reference>
<keyword evidence="2" id="KW-0732">Signal</keyword>
<feature type="chain" id="PRO_5046632192" description="Secreted protein" evidence="2">
    <location>
        <begin position="30"/>
        <end position="110"/>
    </location>
</feature>
<dbReference type="EMBL" id="JBEPFB010000006">
    <property type="protein sequence ID" value="MER7373988.1"/>
    <property type="molecule type" value="Genomic_DNA"/>
</dbReference>
<evidence type="ECO:0000313" key="3">
    <source>
        <dbReference type="EMBL" id="MER7373988.1"/>
    </source>
</evidence>
<feature type="signal peptide" evidence="2">
    <location>
        <begin position="1"/>
        <end position="29"/>
    </location>
</feature>
<dbReference type="RefSeq" id="WP_190071119.1">
    <property type="nucleotide sequence ID" value="NZ_BNBM01000006.1"/>
</dbReference>
<sequence length="110" mass="10877">MASIRTARVIAAVSALPLAVALFSGVATADNGAIADNGSSASVTETEAAQGLIGSGVGGDNWGNSSTTQQQATGSGASNQSNTAQVNGSAFTSVNQGNDNTSVNFTPLWW</sequence>
<accession>A0ABV1XQV8</accession>
<dbReference type="Proteomes" id="UP001486207">
    <property type="component" value="Unassembled WGS sequence"/>
</dbReference>
<feature type="compositionally biased region" description="Polar residues" evidence="1">
    <location>
        <begin position="62"/>
        <end position="110"/>
    </location>
</feature>
<keyword evidence="4" id="KW-1185">Reference proteome</keyword>
<evidence type="ECO:0008006" key="5">
    <source>
        <dbReference type="Google" id="ProtNLM"/>
    </source>
</evidence>
<name>A0ABV1XQV8_9ACTN</name>
<feature type="region of interest" description="Disordered" evidence="1">
    <location>
        <begin position="52"/>
        <end position="110"/>
    </location>
</feature>
<evidence type="ECO:0000313" key="4">
    <source>
        <dbReference type="Proteomes" id="UP001486207"/>
    </source>
</evidence>
<evidence type="ECO:0000256" key="1">
    <source>
        <dbReference type="SAM" id="MobiDB-lite"/>
    </source>
</evidence>
<organism evidence="3 4">
    <name type="scientific">Streptomyces lanatus</name>
    <dbReference type="NCBI Taxonomy" id="66900"/>
    <lineage>
        <taxon>Bacteria</taxon>
        <taxon>Bacillati</taxon>
        <taxon>Actinomycetota</taxon>
        <taxon>Actinomycetes</taxon>
        <taxon>Kitasatosporales</taxon>
        <taxon>Streptomycetaceae</taxon>
        <taxon>Streptomyces</taxon>
    </lineage>
</organism>
<protein>
    <recommendedName>
        <fullName evidence="5">Secreted protein</fullName>
    </recommendedName>
</protein>
<evidence type="ECO:0000256" key="2">
    <source>
        <dbReference type="SAM" id="SignalP"/>
    </source>
</evidence>
<proteinExistence type="predicted"/>